<keyword evidence="1" id="KW-0645">Protease</keyword>
<organism evidence="1 2">
    <name type="scientific">Piscinibacter sakaiensis</name>
    <name type="common">Ideonella sakaiensis</name>
    <dbReference type="NCBI Taxonomy" id="1547922"/>
    <lineage>
        <taxon>Bacteria</taxon>
        <taxon>Pseudomonadati</taxon>
        <taxon>Pseudomonadota</taxon>
        <taxon>Betaproteobacteria</taxon>
        <taxon>Burkholderiales</taxon>
        <taxon>Sphaerotilaceae</taxon>
        <taxon>Piscinibacter</taxon>
    </lineage>
</organism>
<dbReference type="PIRSF" id="PIRSF029285">
    <property type="entry name" value="Aminopept"/>
    <property type="match status" value="1"/>
</dbReference>
<dbReference type="EMBL" id="BBYR01000011">
    <property type="protein sequence ID" value="GAP34831.1"/>
    <property type="molecule type" value="Genomic_DNA"/>
</dbReference>
<proteinExistence type="predicted"/>
<dbReference type="GO" id="GO:0008233">
    <property type="term" value="F:peptidase activity"/>
    <property type="evidence" value="ECO:0007669"/>
    <property type="project" value="UniProtKB-KW"/>
</dbReference>
<evidence type="ECO:0000313" key="2">
    <source>
        <dbReference type="Proteomes" id="UP000037660"/>
    </source>
</evidence>
<dbReference type="RefSeq" id="WP_054018932.1">
    <property type="nucleotide sequence ID" value="NZ_BBYR01000011.1"/>
</dbReference>
<comment type="caution">
    <text evidence="1">The sequence shown here is derived from an EMBL/GenBank/DDBJ whole genome shotgun (WGS) entry which is preliminary data.</text>
</comment>
<dbReference type="InterPro" id="IPR014553">
    <property type="entry name" value="Aminopept"/>
</dbReference>
<dbReference type="OrthoDB" id="357991at2"/>
<reference evidence="2" key="1">
    <citation type="submission" date="2015-07" db="EMBL/GenBank/DDBJ databases">
        <title>Discovery of a poly(ethylene terephthalate assimilation.</title>
        <authorList>
            <person name="Yoshida S."/>
            <person name="Hiraga K."/>
            <person name="Takehana T."/>
            <person name="Taniguchi I."/>
            <person name="Yamaji H."/>
            <person name="Maeda Y."/>
            <person name="Toyohara K."/>
            <person name="Miyamoto K."/>
            <person name="Kimura Y."/>
            <person name="Oda K."/>
        </authorList>
    </citation>
    <scope>NUCLEOTIDE SEQUENCE [LARGE SCALE GENOMIC DNA]</scope>
    <source>
        <strain evidence="2">NBRC 110686 / TISTR 2288 / 201-F6</strain>
    </source>
</reference>
<dbReference type="PROSITE" id="PS51257">
    <property type="entry name" value="PROKAR_LIPOPROTEIN"/>
    <property type="match status" value="1"/>
</dbReference>
<keyword evidence="1" id="KW-0378">Hydrolase</keyword>
<gene>
    <name evidence="1" type="ORF">ISF6_0314</name>
</gene>
<dbReference type="Pfam" id="PF10023">
    <property type="entry name" value="Aminopep"/>
    <property type="match status" value="1"/>
</dbReference>
<protein>
    <submittedName>
        <fullName evidence="1">Putative zinc protease protein</fullName>
    </submittedName>
</protein>
<evidence type="ECO:0000313" key="1">
    <source>
        <dbReference type="EMBL" id="GAP34831.1"/>
    </source>
</evidence>
<dbReference type="STRING" id="1547922.ISF6_0314"/>
<dbReference type="AlphaFoldDB" id="A0A0K8NWS3"/>
<dbReference type="Proteomes" id="UP000037660">
    <property type="component" value="Unassembled WGS sequence"/>
</dbReference>
<keyword evidence="2" id="KW-1185">Reference proteome</keyword>
<name>A0A0K8NWS3_PISS1</name>
<dbReference type="GO" id="GO:0006508">
    <property type="term" value="P:proteolysis"/>
    <property type="evidence" value="ECO:0007669"/>
    <property type="project" value="UniProtKB-KW"/>
</dbReference>
<accession>A0A0K8NWS3</accession>
<sequence length="363" mass="39905">MSHGRGAVGPRRRWRAALAVLAGLALAGCAQVGYLAQSVGGHLQVLQAARPVSDWLADPATPEPLRQRLQLSQQMRDFASAELRLPDNASYRRYAELGRASVVWNVVAAPELGLQLQTWCYPVVGCVGYRGYYAQADAEQAAAPLRAQGLEVQVYGVPAYSTLGKLPGRWFADPLLNTFLNVPEADLARLIFHELAHQVAYAAGDTVFNESFATAVERLGGERWLDAHGGAAARAAVAAQDRRREEFRAFVLGVRDRLQAVYAGPGRDDEKRAAKAQVLATMRTDYEQLKRERWGGFSGYDAWFARANNASFAILGAYHGLAPNFERLFAREGGDFERFYAEVRRLAALPAATRRSEIEALAR</sequence>
<reference evidence="1 2" key="2">
    <citation type="journal article" date="2016" name="Science">
        <title>A bacterium that degrades and assimilates poly(ethylene terephthalate).</title>
        <authorList>
            <person name="Yoshida S."/>
            <person name="Hiraga K."/>
            <person name="Takehana T."/>
            <person name="Taniguchi I."/>
            <person name="Yamaji H."/>
            <person name="Maeda Y."/>
            <person name="Toyohara K."/>
            <person name="Miyamoto K."/>
            <person name="Kimura Y."/>
            <person name="Oda K."/>
        </authorList>
    </citation>
    <scope>NUCLEOTIDE SEQUENCE [LARGE SCALE GENOMIC DNA]</scope>
    <source>
        <strain evidence="2">NBRC 110686 / TISTR 2288 / 201-F6</strain>
    </source>
</reference>